<keyword evidence="2" id="KW-0963">Cytoplasm</keyword>
<keyword evidence="13" id="KW-1185">Reference proteome</keyword>
<dbReference type="EMBL" id="CP013655">
    <property type="protein sequence ID" value="ALS35931.1"/>
    <property type="molecule type" value="Genomic_DNA"/>
</dbReference>
<evidence type="ECO:0000256" key="4">
    <source>
        <dbReference type="ARBA" id="ARBA00022829"/>
    </source>
</evidence>
<dbReference type="GO" id="GO:0051301">
    <property type="term" value="P:cell division"/>
    <property type="evidence" value="ECO:0007669"/>
    <property type="project" value="UniProtKB-KW"/>
</dbReference>
<dbReference type="GO" id="GO:0003677">
    <property type="term" value="F:DNA binding"/>
    <property type="evidence" value="ECO:0007669"/>
    <property type="project" value="UniProtKB-UniRule"/>
</dbReference>
<accession>A0A0U2VEE5</accession>
<dbReference type="PROSITE" id="PS51898">
    <property type="entry name" value="TYR_RECOMBINASE"/>
    <property type="match status" value="1"/>
</dbReference>
<comment type="subcellular location">
    <subcellularLocation>
        <location evidence="1">Cytoplasm</location>
    </subcellularLocation>
</comment>
<keyword evidence="5" id="KW-0229">DNA integration</keyword>
<evidence type="ECO:0000259" key="10">
    <source>
        <dbReference type="PROSITE" id="PS51898"/>
    </source>
</evidence>
<dbReference type="Gene3D" id="1.10.443.10">
    <property type="entry name" value="Intergrase catalytic core"/>
    <property type="match status" value="1"/>
</dbReference>
<keyword evidence="3" id="KW-0132">Cell division</keyword>
<evidence type="ECO:0000313" key="12">
    <source>
        <dbReference type="EMBL" id="ALS35931.1"/>
    </source>
</evidence>
<evidence type="ECO:0000256" key="5">
    <source>
        <dbReference type="ARBA" id="ARBA00022908"/>
    </source>
</evidence>
<dbReference type="InterPro" id="IPR013762">
    <property type="entry name" value="Integrase-like_cat_sf"/>
</dbReference>
<dbReference type="RefSeq" id="WP_208928981.1">
    <property type="nucleotide sequence ID" value="NZ_CP013655.1"/>
</dbReference>
<dbReference type="Pfam" id="PF02899">
    <property type="entry name" value="Phage_int_SAM_1"/>
    <property type="match status" value="1"/>
</dbReference>
<dbReference type="GO" id="GO:0005737">
    <property type="term" value="C:cytoplasm"/>
    <property type="evidence" value="ECO:0007669"/>
    <property type="project" value="UniProtKB-SubCell"/>
</dbReference>
<dbReference type="InterPro" id="IPR004107">
    <property type="entry name" value="Integrase_SAM-like_N"/>
</dbReference>
<sequence>MLEKMKLEEYFEFCQYQKKLDSKTLKAYKIDLQQFFDYVEQTDIDLINRSTIEQYIQFLACTYKTTSIKRKYASLKTYFSYLVYMDFISLNPFTNIRLQLKEETILPRVFSLDTLEQLLKTAYSEHSNPLNKQSSFQKFSAVRNIAVLELLFSTGIRVSELCNLTMENTDLTNQKILIKGKGSKERVLYLSNKEVITAMRKYIVLRDHSKSNCPYFFINRLGDRLSEQSVRTIIQNIGKKANLSIHLTPHMFRHTLATTLLDEGVDCRYIQSILGHSSIKTTERYIHVSLTMQKNVLLNKHPRHHFSFG</sequence>
<dbReference type="Proteomes" id="UP000067523">
    <property type="component" value="Chromosome"/>
</dbReference>
<proteinExistence type="predicted"/>
<dbReference type="GO" id="GO:0007059">
    <property type="term" value="P:chromosome segregation"/>
    <property type="evidence" value="ECO:0007669"/>
    <property type="project" value="UniProtKB-KW"/>
</dbReference>
<dbReference type="SUPFAM" id="SSF56349">
    <property type="entry name" value="DNA breaking-rejoining enzymes"/>
    <property type="match status" value="1"/>
</dbReference>
<keyword evidence="4" id="KW-0159">Chromosome partition</keyword>
<protein>
    <recommendedName>
        <fullName evidence="14">Recombinase XerC</fullName>
    </recommendedName>
</protein>
<gene>
    <name evidence="12" type="ORF">ATZ35_01795</name>
</gene>
<dbReference type="PROSITE" id="PS51900">
    <property type="entry name" value="CB"/>
    <property type="match status" value="1"/>
</dbReference>
<dbReference type="Gene3D" id="1.10.150.130">
    <property type="match status" value="1"/>
</dbReference>
<dbReference type="InterPro" id="IPR011010">
    <property type="entry name" value="DNA_brk_join_enz"/>
</dbReference>
<dbReference type="STRING" id="118060.ATZ35_01795"/>
<dbReference type="Pfam" id="PF00589">
    <property type="entry name" value="Phage_integrase"/>
    <property type="match status" value="1"/>
</dbReference>
<dbReference type="InterPro" id="IPR044068">
    <property type="entry name" value="CB"/>
</dbReference>
<feature type="domain" description="Core-binding (CB)" evidence="11">
    <location>
        <begin position="1"/>
        <end position="83"/>
    </location>
</feature>
<dbReference type="GO" id="GO:0015074">
    <property type="term" value="P:DNA integration"/>
    <property type="evidence" value="ECO:0007669"/>
    <property type="project" value="UniProtKB-KW"/>
</dbReference>
<evidence type="ECO:0000256" key="9">
    <source>
        <dbReference type="PROSITE-ProRule" id="PRU01248"/>
    </source>
</evidence>
<dbReference type="PANTHER" id="PTHR30349">
    <property type="entry name" value="PHAGE INTEGRASE-RELATED"/>
    <property type="match status" value="1"/>
</dbReference>
<evidence type="ECO:0000256" key="2">
    <source>
        <dbReference type="ARBA" id="ARBA00022490"/>
    </source>
</evidence>
<keyword evidence="6 9" id="KW-0238">DNA-binding</keyword>
<dbReference type="AlphaFoldDB" id="A0A0U2VEE5"/>
<dbReference type="InterPro" id="IPR002104">
    <property type="entry name" value="Integrase_catalytic"/>
</dbReference>
<name>A0A0U2VEE5_9ENTE</name>
<evidence type="ECO:0000256" key="8">
    <source>
        <dbReference type="ARBA" id="ARBA00023306"/>
    </source>
</evidence>
<keyword evidence="8" id="KW-0131">Cell cycle</keyword>
<evidence type="ECO:0000259" key="11">
    <source>
        <dbReference type="PROSITE" id="PS51900"/>
    </source>
</evidence>
<evidence type="ECO:0000256" key="3">
    <source>
        <dbReference type="ARBA" id="ARBA00022618"/>
    </source>
</evidence>
<reference evidence="13" key="1">
    <citation type="submission" date="2015-12" db="EMBL/GenBank/DDBJ databases">
        <authorList>
            <person name="Lauer A."/>
            <person name="Humrighouse B."/>
            <person name="Loparev V."/>
            <person name="Shewmaker P.L."/>
            <person name="Whitney A.M."/>
            <person name="McLaughlin R.W."/>
        </authorList>
    </citation>
    <scope>NUCLEOTIDE SEQUENCE [LARGE SCALE GENOMIC DNA]</scope>
    <source>
        <strain evidence="13">LMG 26678</strain>
    </source>
</reference>
<dbReference type="InterPro" id="IPR050090">
    <property type="entry name" value="Tyrosine_recombinase_XerCD"/>
</dbReference>
<evidence type="ECO:0008006" key="14">
    <source>
        <dbReference type="Google" id="ProtNLM"/>
    </source>
</evidence>
<feature type="domain" description="Tyr recombinase" evidence="10">
    <location>
        <begin position="105"/>
        <end position="298"/>
    </location>
</feature>
<evidence type="ECO:0000256" key="1">
    <source>
        <dbReference type="ARBA" id="ARBA00004496"/>
    </source>
</evidence>
<dbReference type="GO" id="GO:0006310">
    <property type="term" value="P:DNA recombination"/>
    <property type="evidence" value="ECO:0007669"/>
    <property type="project" value="UniProtKB-KW"/>
</dbReference>
<evidence type="ECO:0000256" key="7">
    <source>
        <dbReference type="ARBA" id="ARBA00023172"/>
    </source>
</evidence>
<evidence type="ECO:0000256" key="6">
    <source>
        <dbReference type="ARBA" id="ARBA00023125"/>
    </source>
</evidence>
<dbReference type="PANTHER" id="PTHR30349:SF77">
    <property type="entry name" value="TYROSINE RECOMBINASE XERC"/>
    <property type="match status" value="1"/>
</dbReference>
<organism evidence="12 13">
    <name type="scientific">Enterococcus rotai</name>
    <dbReference type="NCBI Taxonomy" id="118060"/>
    <lineage>
        <taxon>Bacteria</taxon>
        <taxon>Bacillati</taxon>
        <taxon>Bacillota</taxon>
        <taxon>Bacilli</taxon>
        <taxon>Lactobacillales</taxon>
        <taxon>Enterococcaceae</taxon>
        <taxon>Enterococcus</taxon>
    </lineage>
</organism>
<keyword evidence="7" id="KW-0233">DNA recombination</keyword>
<evidence type="ECO:0000313" key="13">
    <source>
        <dbReference type="Proteomes" id="UP000067523"/>
    </source>
</evidence>
<dbReference type="KEGG" id="erx:ATZ35_01795"/>
<dbReference type="InterPro" id="IPR010998">
    <property type="entry name" value="Integrase_recombinase_N"/>
</dbReference>